<dbReference type="KEGG" id="bdw:94337180"/>
<name>A0AAD9PI93_9APIC</name>
<keyword evidence="2" id="KW-1185">Reference proteome</keyword>
<accession>A0AAD9PI93</accession>
<dbReference type="GeneID" id="94337180"/>
<dbReference type="EMBL" id="JALLKP010000004">
    <property type="protein sequence ID" value="KAK2195210.1"/>
    <property type="molecule type" value="Genomic_DNA"/>
</dbReference>
<proteinExistence type="predicted"/>
<protein>
    <recommendedName>
        <fullName evidence="3">B box-type domain-containing protein</fullName>
    </recommendedName>
</protein>
<evidence type="ECO:0000313" key="1">
    <source>
        <dbReference type="EMBL" id="KAK2195210.1"/>
    </source>
</evidence>
<dbReference type="RefSeq" id="XP_067802053.1">
    <property type="nucleotide sequence ID" value="XM_067947902.1"/>
</dbReference>
<dbReference type="AlphaFoldDB" id="A0AAD9PI93"/>
<evidence type="ECO:0008006" key="3">
    <source>
        <dbReference type="Google" id="ProtNLM"/>
    </source>
</evidence>
<comment type="caution">
    <text evidence="1">The sequence shown here is derived from an EMBL/GenBank/DDBJ whole genome shotgun (WGS) entry which is preliminary data.</text>
</comment>
<evidence type="ECO:0000313" key="2">
    <source>
        <dbReference type="Proteomes" id="UP001214638"/>
    </source>
</evidence>
<reference evidence="1" key="1">
    <citation type="journal article" date="2023" name="Nat. Microbiol.">
        <title>Babesia duncani multi-omics identifies virulence factors and drug targets.</title>
        <authorList>
            <person name="Singh P."/>
            <person name="Lonardi S."/>
            <person name="Liang Q."/>
            <person name="Vydyam P."/>
            <person name="Khabirova E."/>
            <person name="Fang T."/>
            <person name="Gihaz S."/>
            <person name="Thekkiniath J."/>
            <person name="Munshi M."/>
            <person name="Abel S."/>
            <person name="Ciampossin L."/>
            <person name="Batugedara G."/>
            <person name="Gupta M."/>
            <person name="Lu X.M."/>
            <person name="Lenz T."/>
            <person name="Chakravarty S."/>
            <person name="Cornillot E."/>
            <person name="Hu Y."/>
            <person name="Ma W."/>
            <person name="Gonzalez L.M."/>
            <person name="Sanchez S."/>
            <person name="Estrada K."/>
            <person name="Sanchez-Flores A."/>
            <person name="Montero E."/>
            <person name="Harb O.S."/>
            <person name="Le Roch K.G."/>
            <person name="Mamoun C.B."/>
        </authorList>
    </citation>
    <scope>NUCLEOTIDE SEQUENCE</scope>
    <source>
        <strain evidence="1">WA1</strain>
    </source>
</reference>
<dbReference type="Proteomes" id="UP001214638">
    <property type="component" value="Unassembled WGS sequence"/>
</dbReference>
<organism evidence="1 2">
    <name type="scientific">Babesia duncani</name>
    <dbReference type="NCBI Taxonomy" id="323732"/>
    <lineage>
        <taxon>Eukaryota</taxon>
        <taxon>Sar</taxon>
        <taxon>Alveolata</taxon>
        <taxon>Apicomplexa</taxon>
        <taxon>Aconoidasida</taxon>
        <taxon>Piroplasmida</taxon>
        <taxon>Babesiidae</taxon>
        <taxon>Babesia</taxon>
    </lineage>
</organism>
<gene>
    <name evidence="1" type="ORF">BdWA1_002883</name>
</gene>
<dbReference type="SUPFAM" id="SSF57845">
    <property type="entry name" value="B-box zinc-binding domain"/>
    <property type="match status" value="1"/>
</dbReference>
<sequence>MHSLIDPSLGLCESQRSKEYNGDEKLVERSVNNLEWTDSGSTLAVVEDARCPHHFSLPIQYFCLDYCNGEGCFCSECALTKHANCDVRTLREAHSVVISSVVCKWANQLAARLENLRIVFAQQLQDKREEWTTRLQESHASLYRVTNDMDASLCEMEASLVKWLSDLHQEFMHDLEAIKTKTMSVIDSYAKNATTLRQQRRLSHTDLLLFYNANYANLRQMLLGLTPRDSERVAQAECKHLKDKIEAMNKCALQVTETLAKLDQNIRNYGQVPTAPVSTPM</sequence>